<dbReference type="SUPFAM" id="SSF54909">
    <property type="entry name" value="Dimeric alpha+beta barrel"/>
    <property type="match status" value="1"/>
</dbReference>
<dbReference type="EMBL" id="FPHZ01000110">
    <property type="protein sequence ID" value="SFV87936.1"/>
    <property type="molecule type" value="Genomic_DNA"/>
</dbReference>
<evidence type="ECO:0000313" key="1">
    <source>
        <dbReference type="EMBL" id="SFV87936.1"/>
    </source>
</evidence>
<dbReference type="Gene3D" id="3.30.70.100">
    <property type="match status" value="1"/>
</dbReference>
<accession>A0A1W1E2H7</accession>
<dbReference type="InterPro" id="IPR011008">
    <property type="entry name" value="Dimeric_a/b-barrel"/>
</dbReference>
<reference evidence="1" key="1">
    <citation type="submission" date="2016-10" db="EMBL/GenBank/DDBJ databases">
        <authorList>
            <person name="de Groot N.N."/>
        </authorList>
    </citation>
    <scope>NUCLEOTIDE SEQUENCE</scope>
</reference>
<proteinExistence type="predicted"/>
<sequence length="93" mass="10891">MSFELHNENLLKDWVQLSEEIDKDIAKAEGFISRDSGVDEDGRVYCLVKWQSKKHQENFRKALEVREEYSEMMQRFGSIANMETATNQIIGTF</sequence>
<dbReference type="AlphaFoldDB" id="A0A1W1E2H7"/>
<gene>
    <name evidence="1" type="ORF">MNB_SUP05-SYMBIONT-5-662</name>
</gene>
<protein>
    <recommendedName>
        <fullName evidence="2">ABM domain-containing protein</fullName>
    </recommendedName>
</protein>
<organism evidence="1">
    <name type="scientific">hydrothermal vent metagenome</name>
    <dbReference type="NCBI Taxonomy" id="652676"/>
    <lineage>
        <taxon>unclassified sequences</taxon>
        <taxon>metagenomes</taxon>
        <taxon>ecological metagenomes</taxon>
    </lineage>
</organism>
<evidence type="ECO:0008006" key="2">
    <source>
        <dbReference type="Google" id="ProtNLM"/>
    </source>
</evidence>
<name>A0A1W1E2H7_9ZZZZ</name>